<gene>
    <name evidence="2" type="ORF">DAEQUDRAFT_32375</name>
</gene>
<keyword evidence="1" id="KW-0732">Signal</keyword>
<dbReference type="AlphaFoldDB" id="A0A165SQX9"/>
<dbReference type="Proteomes" id="UP000076727">
    <property type="component" value="Unassembled WGS sequence"/>
</dbReference>
<organism evidence="2 3">
    <name type="scientific">Daedalea quercina L-15889</name>
    <dbReference type="NCBI Taxonomy" id="1314783"/>
    <lineage>
        <taxon>Eukaryota</taxon>
        <taxon>Fungi</taxon>
        <taxon>Dikarya</taxon>
        <taxon>Basidiomycota</taxon>
        <taxon>Agaricomycotina</taxon>
        <taxon>Agaricomycetes</taxon>
        <taxon>Polyporales</taxon>
        <taxon>Fomitopsis</taxon>
    </lineage>
</organism>
<keyword evidence="3" id="KW-1185">Reference proteome</keyword>
<name>A0A165SQX9_9APHY</name>
<evidence type="ECO:0000313" key="2">
    <source>
        <dbReference type="EMBL" id="KZT72358.1"/>
    </source>
</evidence>
<feature type="signal peptide" evidence="1">
    <location>
        <begin position="1"/>
        <end position="28"/>
    </location>
</feature>
<reference evidence="2 3" key="1">
    <citation type="journal article" date="2016" name="Mol. Biol. Evol.">
        <title>Comparative Genomics of Early-Diverging Mushroom-Forming Fungi Provides Insights into the Origins of Lignocellulose Decay Capabilities.</title>
        <authorList>
            <person name="Nagy L.G."/>
            <person name="Riley R."/>
            <person name="Tritt A."/>
            <person name="Adam C."/>
            <person name="Daum C."/>
            <person name="Floudas D."/>
            <person name="Sun H."/>
            <person name="Yadav J.S."/>
            <person name="Pangilinan J."/>
            <person name="Larsson K.H."/>
            <person name="Matsuura K."/>
            <person name="Barry K."/>
            <person name="Labutti K."/>
            <person name="Kuo R."/>
            <person name="Ohm R.A."/>
            <person name="Bhattacharya S.S."/>
            <person name="Shirouzu T."/>
            <person name="Yoshinaga Y."/>
            <person name="Martin F.M."/>
            <person name="Grigoriev I.V."/>
            <person name="Hibbett D.S."/>
        </authorList>
    </citation>
    <scope>NUCLEOTIDE SEQUENCE [LARGE SCALE GENOMIC DNA]</scope>
    <source>
        <strain evidence="2 3">L-15889</strain>
    </source>
</reference>
<accession>A0A165SQX9</accession>
<evidence type="ECO:0008006" key="4">
    <source>
        <dbReference type="Google" id="ProtNLM"/>
    </source>
</evidence>
<sequence>MSWPHWQAQCRLLSYHLLLLQKVLVVYSCPDPTEAIGCPVSCDPLARTLLPPLRLRRPEPYYSLQGGIDTTAAAECVFIVVYHIPGIK</sequence>
<evidence type="ECO:0000256" key="1">
    <source>
        <dbReference type="SAM" id="SignalP"/>
    </source>
</evidence>
<feature type="chain" id="PRO_5007866769" description="Secreted protein" evidence="1">
    <location>
        <begin position="29"/>
        <end position="88"/>
    </location>
</feature>
<evidence type="ECO:0000313" key="3">
    <source>
        <dbReference type="Proteomes" id="UP000076727"/>
    </source>
</evidence>
<proteinExistence type="predicted"/>
<dbReference type="EMBL" id="KV429041">
    <property type="protein sequence ID" value="KZT72358.1"/>
    <property type="molecule type" value="Genomic_DNA"/>
</dbReference>
<protein>
    <recommendedName>
        <fullName evidence="4">Secreted protein</fullName>
    </recommendedName>
</protein>